<feature type="signal peptide" evidence="1">
    <location>
        <begin position="1"/>
        <end position="21"/>
    </location>
</feature>
<keyword evidence="3" id="KW-1185">Reference proteome</keyword>
<reference evidence="2 3" key="1">
    <citation type="submission" date="2024-03" db="EMBL/GenBank/DDBJ databases">
        <title>Bacilli Hybrid Assemblies.</title>
        <authorList>
            <person name="Kovac J."/>
        </authorList>
    </citation>
    <scope>NUCLEOTIDE SEQUENCE [LARGE SCALE GENOMIC DNA]</scope>
    <source>
        <strain evidence="2 3">FSL R7-0666</strain>
    </source>
</reference>
<name>A0ABU9VP60_9BACI</name>
<sequence length="97" mass="11043">MKKKLLTLSFATIFAMGSLTAFVPNESLAKESWSYGYSKSGKYNWNYYNHPTLFHWGSMTKKGIKYDGPYRKGGSVSALHLDYTGPYLVTYNKHTAK</sequence>
<protein>
    <recommendedName>
        <fullName evidence="4">Lactococcin 972 family bacteriocin</fullName>
    </recommendedName>
</protein>
<organism evidence="2 3">
    <name type="scientific">Alkalicoccobacillus gibsonii</name>
    <dbReference type="NCBI Taxonomy" id="79881"/>
    <lineage>
        <taxon>Bacteria</taxon>
        <taxon>Bacillati</taxon>
        <taxon>Bacillota</taxon>
        <taxon>Bacilli</taxon>
        <taxon>Bacillales</taxon>
        <taxon>Bacillaceae</taxon>
        <taxon>Alkalicoccobacillus</taxon>
    </lineage>
</organism>
<gene>
    <name evidence="2" type="ORF">MKY91_19615</name>
</gene>
<proteinExistence type="predicted"/>
<evidence type="ECO:0000313" key="3">
    <source>
        <dbReference type="Proteomes" id="UP001418796"/>
    </source>
</evidence>
<comment type="caution">
    <text evidence="2">The sequence shown here is derived from an EMBL/GenBank/DDBJ whole genome shotgun (WGS) entry which is preliminary data.</text>
</comment>
<keyword evidence="1" id="KW-0732">Signal</keyword>
<evidence type="ECO:0000313" key="2">
    <source>
        <dbReference type="EMBL" id="MEN0645377.1"/>
    </source>
</evidence>
<dbReference type="RefSeq" id="WP_343131950.1">
    <property type="nucleotide sequence ID" value="NZ_JBCITK010000001.1"/>
</dbReference>
<evidence type="ECO:0008006" key="4">
    <source>
        <dbReference type="Google" id="ProtNLM"/>
    </source>
</evidence>
<dbReference type="Proteomes" id="UP001418796">
    <property type="component" value="Unassembled WGS sequence"/>
</dbReference>
<dbReference type="EMBL" id="JBCITK010000001">
    <property type="protein sequence ID" value="MEN0645377.1"/>
    <property type="molecule type" value="Genomic_DNA"/>
</dbReference>
<feature type="chain" id="PRO_5045963499" description="Lactococcin 972 family bacteriocin" evidence="1">
    <location>
        <begin position="22"/>
        <end position="97"/>
    </location>
</feature>
<accession>A0ABU9VP60</accession>
<evidence type="ECO:0000256" key="1">
    <source>
        <dbReference type="SAM" id="SignalP"/>
    </source>
</evidence>